<evidence type="ECO:0000313" key="4">
    <source>
        <dbReference type="EMBL" id="MBR7797775.1"/>
    </source>
</evidence>
<dbReference type="Proteomes" id="UP000675284">
    <property type="component" value="Unassembled WGS sequence"/>
</dbReference>
<dbReference type="Gene3D" id="1.10.4030.10">
    <property type="entry name" value="Porin chaperone SurA, peptide-binding domain"/>
    <property type="match status" value="1"/>
</dbReference>
<feature type="compositionally biased region" description="Basic and acidic residues" evidence="2">
    <location>
        <begin position="26"/>
        <end position="60"/>
    </location>
</feature>
<protein>
    <submittedName>
        <fullName evidence="4">SurA N-terminal domain-containing protein</fullName>
    </submittedName>
</protein>
<dbReference type="Pfam" id="PF13624">
    <property type="entry name" value="SurA_N_3"/>
    <property type="match status" value="1"/>
</dbReference>
<feature type="region of interest" description="Disordered" evidence="2">
    <location>
        <begin position="24"/>
        <end position="64"/>
    </location>
</feature>
<keyword evidence="5" id="KW-1185">Reference proteome</keyword>
<dbReference type="RefSeq" id="WP_026683100.1">
    <property type="nucleotide sequence ID" value="NZ_BAAACY010000022.1"/>
</dbReference>
<comment type="caution">
    <text evidence="4">The sequence shown here is derived from an EMBL/GenBank/DDBJ whole genome shotgun (WGS) entry which is preliminary data.</text>
</comment>
<dbReference type="PANTHER" id="PTHR47245">
    <property type="entry name" value="PEPTIDYLPROLYL ISOMERASE"/>
    <property type="match status" value="1"/>
</dbReference>
<evidence type="ECO:0000256" key="3">
    <source>
        <dbReference type="SAM" id="SignalP"/>
    </source>
</evidence>
<feature type="signal peptide" evidence="3">
    <location>
        <begin position="1"/>
        <end position="18"/>
    </location>
</feature>
<evidence type="ECO:0000313" key="5">
    <source>
        <dbReference type="Proteomes" id="UP000675284"/>
    </source>
</evidence>
<keyword evidence="3" id="KW-0732">Signal</keyword>
<sequence length="241" mass="27496">MKKIIMLGLALTLAIVLAACGDDNAEGDKKKDEQTQEEGNTSKEGQEQQVKVTDKEKVEEGTAVASVNGDEIKGERYNPIYTQLKTQMAQYGQDVSDLDKLKEQTINVLVEQHLIRQDAASKGIKVSDKEVQSEFDSLKEENGDQLTAVLEQFNLTEDQFKRQLEDDLITTKYIDSQLEIKVTDKEVEEYYNQLKEQNEEIGKLKDLKDQIKNQIKQQKTNEQLQKKVDKLKKDAKVETLI</sequence>
<organism evidence="4 5">
    <name type="scientific">Virgibacillus salarius</name>
    <dbReference type="NCBI Taxonomy" id="447199"/>
    <lineage>
        <taxon>Bacteria</taxon>
        <taxon>Bacillati</taxon>
        <taxon>Bacillota</taxon>
        <taxon>Bacilli</taxon>
        <taxon>Bacillales</taxon>
        <taxon>Bacillaceae</taxon>
        <taxon>Virgibacillus</taxon>
    </lineage>
</organism>
<dbReference type="SUPFAM" id="SSF109998">
    <property type="entry name" value="Triger factor/SurA peptide-binding domain-like"/>
    <property type="match status" value="1"/>
</dbReference>
<gene>
    <name evidence="4" type="ORF">KCX74_17225</name>
</gene>
<dbReference type="InterPro" id="IPR027304">
    <property type="entry name" value="Trigger_fact/SurA_dom_sf"/>
</dbReference>
<dbReference type="InterPro" id="IPR050245">
    <property type="entry name" value="PrsA_foldase"/>
</dbReference>
<feature type="coiled-coil region" evidence="1">
    <location>
        <begin position="180"/>
        <end position="241"/>
    </location>
</feature>
<evidence type="ECO:0000256" key="1">
    <source>
        <dbReference type="SAM" id="Coils"/>
    </source>
</evidence>
<dbReference type="PANTHER" id="PTHR47245:SF2">
    <property type="entry name" value="PEPTIDYL-PROLYL CIS-TRANS ISOMERASE HP_0175-RELATED"/>
    <property type="match status" value="1"/>
</dbReference>
<name>A0A941IE57_9BACI</name>
<reference evidence="4" key="1">
    <citation type="submission" date="2021-04" db="EMBL/GenBank/DDBJ databases">
        <title>Isolation and polyphasic classification of algal microorganism.</title>
        <authorList>
            <person name="Wang S."/>
        </authorList>
    </citation>
    <scope>NUCLEOTIDE SEQUENCE</scope>
    <source>
        <strain evidence="4">720a</strain>
    </source>
</reference>
<evidence type="ECO:0000256" key="2">
    <source>
        <dbReference type="SAM" id="MobiDB-lite"/>
    </source>
</evidence>
<proteinExistence type="predicted"/>
<dbReference type="EMBL" id="JAGSOT010000069">
    <property type="protein sequence ID" value="MBR7797775.1"/>
    <property type="molecule type" value="Genomic_DNA"/>
</dbReference>
<feature type="chain" id="PRO_5038789119" evidence="3">
    <location>
        <begin position="19"/>
        <end position="241"/>
    </location>
</feature>
<dbReference type="AlphaFoldDB" id="A0A941IE57"/>
<dbReference type="PROSITE" id="PS51257">
    <property type="entry name" value="PROKAR_LIPOPROTEIN"/>
    <property type="match status" value="1"/>
</dbReference>
<keyword evidence="1" id="KW-0175">Coiled coil</keyword>
<accession>A0A941IE57</accession>